<keyword evidence="3" id="KW-1185">Reference proteome</keyword>
<evidence type="ECO:0000256" key="1">
    <source>
        <dbReference type="SAM" id="SignalP"/>
    </source>
</evidence>
<keyword evidence="1" id="KW-0732">Signal</keyword>
<accession>A0A9E2SDQ0</accession>
<name>A0A9E2SDQ0_9BACT</name>
<feature type="signal peptide" evidence="1">
    <location>
        <begin position="1"/>
        <end position="28"/>
    </location>
</feature>
<evidence type="ECO:0000313" key="3">
    <source>
        <dbReference type="Proteomes" id="UP000812270"/>
    </source>
</evidence>
<organism evidence="2 3">
    <name type="scientific">Pinibacter aurantiacus</name>
    <dbReference type="NCBI Taxonomy" id="2851599"/>
    <lineage>
        <taxon>Bacteria</taxon>
        <taxon>Pseudomonadati</taxon>
        <taxon>Bacteroidota</taxon>
        <taxon>Chitinophagia</taxon>
        <taxon>Chitinophagales</taxon>
        <taxon>Chitinophagaceae</taxon>
        <taxon>Pinibacter</taxon>
    </lineage>
</organism>
<protein>
    <recommendedName>
        <fullName evidence="4">T9SS type A sorting domain-containing protein</fullName>
    </recommendedName>
</protein>
<gene>
    <name evidence="2" type="ORF">KTO63_21395</name>
</gene>
<reference evidence="2" key="1">
    <citation type="submission" date="2021-06" db="EMBL/GenBank/DDBJ databases">
        <authorList>
            <person name="Huq M.A."/>
        </authorList>
    </citation>
    <scope>NUCLEOTIDE SEQUENCE</scope>
    <source>
        <strain evidence="2">MAH-26</strain>
    </source>
</reference>
<dbReference type="AlphaFoldDB" id="A0A9E2SDQ0"/>
<feature type="chain" id="PRO_5039682495" description="T9SS type A sorting domain-containing protein" evidence="1">
    <location>
        <begin position="29"/>
        <end position="139"/>
    </location>
</feature>
<evidence type="ECO:0008006" key="4">
    <source>
        <dbReference type="Google" id="ProtNLM"/>
    </source>
</evidence>
<dbReference type="RefSeq" id="WP_217794003.1">
    <property type="nucleotide sequence ID" value="NZ_JAHSPG010000016.1"/>
</dbReference>
<evidence type="ECO:0000313" key="2">
    <source>
        <dbReference type="EMBL" id="MBV4359739.1"/>
    </source>
</evidence>
<sequence length="139" mass="15919">MKTSSFTNGKRKYSYLLLIVLAPCLAYAVLTTKDKNFFPDQSKRGVLKDSIIITKITTSKAYDVKLYTNASNKVLFFSVSGEENKIYELAIFNQENNKIKELHLRNRQTSLIAQLPKGTYVFHVYSDEEQIEKGNLVVK</sequence>
<comment type="caution">
    <text evidence="2">The sequence shown here is derived from an EMBL/GenBank/DDBJ whole genome shotgun (WGS) entry which is preliminary data.</text>
</comment>
<dbReference type="EMBL" id="JAHSPG010000016">
    <property type="protein sequence ID" value="MBV4359739.1"/>
    <property type="molecule type" value="Genomic_DNA"/>
</dbReference>
<proteinExistence type="predicted"/>
<dbReference type="Proteomes" id="UP000812270">
    <property type="component" value="Unassembled WGS sequence"/>
</dbReference>